<dbReference type="InterPro" id="IPR005248">
    <property type="entry name" value="NadD/NMNAT"/>
</dbReference>
<dbReference type="PANTHER" id="PTHR39321">
    <property type="entry name" value="NICOTINATE-NUCLEOTIDE ADENYLYLTRANSFERASE-RELATED"/>
    <property type="match status" value="1"/>
</dbReference>
<feature type="domain" description="Cytidyltransferase-like" evidence="11">
    <location>
        <begin position="10"/>
        <end position="168"/>
    </location>
</feature>
<dbReference type="NCBIfam" id="TIGR00125">
    <property type="entry name" value="cyt_tran_rel"/>
    <property type="match status" value="1"/>
</dbReference>
<keyword evidence="6 10" id="KW-0547">Nucleotide-binding</keyword>
<evidence type="ECO:0000256" key="4">
    <source>
        <dbReference type="ARBA" id="ARBA00022679"/>
    </source>
</evidence>
<reference evidence="13" key="2">
    <citation type="submission" date="2015-07" db="EMBL/GenBank/DDBJ databases">
        <title>MeaNS - Measles Nucleotide Surveillance Program.</title>
        <authorList>
            <person name="Tran T."/>
            <person name="Druce J."/>
        </authorList>
    </citation>
    <scope>NUCLEOTIDE SEQUENCE</scope>
    <source>
        <strain evidence="13">DSM 9887</strain>
    </source>
</reference>
<dbReference type="STRING" id="54915.ADS79_08930"/>
<dbReference type="OrthoDB" id="5295945at2"/>
<comment type="catalytic activity">
    <reaction evidence="9 10">
        <text>nicotinate beta-D-ribonucleotide + ATP + H(+) = deamido-NAD(+) + diphosphate</text>
        <dbReference type="Rhea" id="RHEA:22860"/>
        <dbReference type="ChEBI" id="CHEBI:15378"/>
        <dbReference type="ChEBI" id="CHEBI:30616"/>
        <dbReference type="ChEBI" id="CHEBI:33019"/>
        <dbReference type="ChEBI" id="CHEBI:57502"/>
        <dbReference type="ChEBI" id="CHEBI:58437"/>
        <dbReference type="EC" id="2.7.7.18"/>
    </reaction>
</comment>
<evidence type="ECO:0000256" key="8">
    <source>
        <dbReference type="ARBA" id="ARBA00023027"/>
    </source>
</evidence>
<evidence type="ECO:0000256" key="9">
    <source>
        <dbReference type="ARBA" id="ARBA00048721"/>
    </source>
</evidence>
<dbReference type="SUPFAM" id="SSF52374">
    <property type="entry name" value="Nucleotidylyl transferase"/>
    <property type="match status" value="1"/>
</dbReference>
<dbReference type="PATRIC" id="fig|54915.3.peg.7247"/>
<comment type="pathway">
    <text evidence="2 10">Cofactor biosynthesis; NAD(+) biosynthesis; deamido-NAD(+) from nicotinate D-ribonucleotide: step 1/1.</text>
</comment>
<comment type="function">
    <text evidence="1 10">Catalyzes the reversible adenylation of nicotinate mononucleotide (NaMN) to nicotinic acid adenine dinucleotide (NaAD).</text>
</comment>
<dbReference type="PANTHER" id="PTHR39321:SF3">
    <property type="entry name" value="PHOSPHOPANTETHEINE ADENYLYLTRANSFERASE"/>
    <property type="match status" value="1"/>
</dbReference>
<evidence type="ECO:0000313" key="14">
    <source>
        <dbReference type="Proteomes" id="UP000036834"/>
    </source>
</evidence>
<evidence type="ECO:0000256" key="1">
    <source>
        <dbReference type="ARBA" id="ARBA00002324"/>
    </source>
</evidence>
<reference evidence="14" key="1">
    <citation type="submission" date="2015-07" db="EMBL/GenBank/DDBJ databases">
        <title>Genome sequencing project for genomic taxonomy and phylogenomics of Bacillus-like bacteria.</title>
        <authorList>
            <person name="Liu B."/>
            <person name="Wang J."/>
            <person name="Zhu Y."/>
            <person name="Liu G."/>
            <person name="Chen Q."/>
            <person name="Chen Z."/>
            <person name="Lan J."/>
            <person name="Che J."/>
            <person name="Ge C."/>
            <person name="Shi H."/>
            <person name="Pan Z."/>
            <person name="Liu X."/>
        </authorList>
    </citation>
    <scope>NUCLEOTIDE SEQUENCE [LARGE SCALE GENOMIC DNA]</scope>
    <source>
        <strain evidence="14">DSM 9887</strain>
    </source>
</reference>
<keyword evidence="15" id="KW-1185">Reference proteome</keyword>
<sequence length="198" mass="22910">MDEQQKHIGIMGGTFDPIHCGHLLAAEQAREQAGLDEVWFMPTHIPPHKKRNSLTLAKHRLQMVELAVADHESFFVTDIELRREGPSYTYDTIVDLVSQYPNYRFSFIIGGDMVQILSEWYQYKELIRMIHFIGLARPGAELDKGNNDEVVTFVEMPVWDISSTLIRNKAAAGKSIRYLVPDAVERYIKENRFYEHVE</sequence>
<evidence type="ECO:0000259" key="11">
    <source>
        <dbReference type="Pfam" id="PF01467"/>
    </source>
</evidence>
<evidence type="ECO:0000256" key="10">
    <source>
        <dbReference type="HAMAP-Rule" id="MF_00244"/>
    </source>
</evidence>
<keyword evidence="3 10" id="KW-0662">Pyridine nucleotide biosynthesis</keyword>
<gene>
    <name evidence="10 13" type="primary">nadD</name>
    <name evidence="12" type="synonym">nadD_2</name>
    <name evidence="13" type="ORF">ADS79_08930</name>
    <name evidence="12" type="ORF">BRE01_61050</name>
</gene>
<organism evidence="13 14">
    <name type="scientific">Brevibacillus reuszeri</name>
    <dbReference type="NCBI Taxonomy" id="54915"/>
    <lineage>
        <taxon>Bacteria</taxon>
        <taxon>Bacillati</taxon>
        <taxon>Bacillota</taxon>
        <taxon>Bacilli</taxon>
        <taxon>Bacillales</taxon>
        <taxon>Paenibacillaceae</taxon>
        <taxon>Brevibacillus</taxon>
    </lineage>
</organism>
<comment type="caution">
    <text evidence="13">The sequence shown here is derived from an EMBL/GenBank/DDBJ whole genome shotgun (WGS) entry which is preliminary data.</text>
</comment>
<evidence type="ECO:0000256" key="3">
    <source>
        <dbReference type="ARBA" id="ARBA00022642"/>
    </source>
</evidence>
<dbReference type="UniPathway" id="UPA00253">
    <property type="reaction ID" value="UER00332"/>
</dbReference>
<dbReference type="CDD" id="cd02165">
    <property type="entry name" value="NMNAT"/>
    <property type="match status" value="1"/>
</dbReference>
<dbReference type="NCBIfam" id="NF000841">
    <property type="entry name" value="PRK00071.1-4"/>
    <property type="match status" value="1"/>
</dbReference>
<dbReference type="RefSeq" id="WP_049738039.1">
    <property type="nucleotide sequence ID" value="NZ_BJON01000029.1"/>
</dbReference>
<evidence type="ECO:0000313" key="13">
    <source>
        <dbReference type="EMBL" id="KNB74024.1"/>
    </source>
</evidence>
<keyword evidence="5 10" id="KW-0548">Nucleotidyltransferase</keyword>
<evidence type="ECO:0000256" key="7">
    <source>
        <dbReference type="ARBA" id="ARBA00022840"/>
    </source>
</evidence>
<dbReference type="Proteomes" id="UP000319578">
    <property type="component" value="Unassembled WGS sequence"/>
</dbReference>
<dbReference type="GO" id="GO:0004515">
    <property type="term" value="F:nicotinate-nucleotide adenylyltransferase activity"/>
    <property type="evidence" value="ECO:0007669"/>
    <property type="project" value="UniProtKB-UniRule"/>
</dbReference>
<dbReference type="Proteomes" id="UP000036834">
    <property type="component" value="Unassembled WGS sequence"/>
</dbReference>
<proteinExistence type="inferred from homology"/>
<dbReference type="InterPro" id="IPR014729">
    <property type="entry name" value="Rossmann-like_a/b/a_fold"/>
</dbReference>
<name>A0A0K9YZ96_9BACL</name>
<dbReference type="Gene3D" id="3.40.50.620">
    <property type="entry name" value="HUPs"/>
    <property type="match status" value="1"/>
</dbReference>
<evidence type="ECO:0000256" key="5">
    <source>
        <dbReference type="ARBA" id="ARBA00022695"/>
    </source>
</evidence>
<dbReference type="EMBL" id="LGIQ01000005">
    <property type="protein sequence ID" value="KNB74024.1"/>
    <property type="molecule type" value="Genomic_DNA"/>
</dbReference>
<dbReference type="EMBL" id="BJON01000029">
    <property type="protein sequence ID" value="GED72403.1"/>
    <property type="molecule type" value="Genomic_DNA"/>
</dbReference>
<dbReference type="HAMAP" id="MF_00244">
    <property type="entry name" value="NaMN_adenylyltr"/>
    <property type="match status" value="1"/>
</dbReference>
<dbReference type="AlphaFoldDB" id="A0A0K9YZ96"/>
<evidence type="ECO:0000313" key="15">
    <source>
        <dbReference type="Proteomes" id="UP000319578"/>
    </source>
</evidence>
<keyword evidence="4 10" id="KW-0808">Transferase</keyword>
<keyword evidence="7 10" id="KW-0067">ATP-binding</keyword>
<dbReference type="EC" id="2.7.7.18" evidence="10"/>
<evidence type="ECO:0000256" key="2">
    <source>
        <dbReference type="ARBA" id="ARBA00005019"/>
    </source>
</evidence>
<reference evidence="12 15" key="3">
    <citation type="submission" date="2019-06" db="EMBL/GenBank/DDBJ databases">
        <title>Whole genome shotgun sequence of Brevibacillus reuszeri NBRC 15719.</title>
        <authorList>
            <person name="Hosoyama A."/>
            <person name="Uohara A."/>
            <person name="Ohji S."/>
            <person name="Ichikawa N."/>
        </authorList>
    </citation>
    <scope>NUCLEOTIDE SEQUENCE [LARGE SCALE GENOMIC DNA]</scope>
    <source>
        <strain evidence="12 15">NBRC 15719</strain>
    </source>
</reference>
<protein>
    <recommendedName>
        <fullName evidence="10">Probable nicotinate-nucleotide adenylyltransferase</fullName>
        <ecNumber evidence="10">2.7.7.18</ecNumber>
    </recommendedName>
    <alternativeName>
        <fullName evidence="10">Deamido-NAD(+) diphosphorylase</fullName>
    </alternativeName>
    <alternativeName>
        <fullName evidence="10">Deamido-NAD(+) pyrophosphorylase</fullName>
    </alternativeName>
    <alternativeName>
        <fullName evidence="10">Nicotinate mononucleotide adenylyltransferase</fullName>
        <shortName evidence="10">NaMN adenylyltransferase</shortName>
    </alternativeName>
</protein>
<dbReference type="GO" id="GO:0009435">
    <property type="term" value="P:NAD+ biosynthetic process"/>
    <property type="evidence" value="ECO:0007669"/>
    <property type="project" value="UniProtKB-UniRule"/>
</dbReference>
<accession>A0A0K9YZ96</accession>
<dbReference type="Pfam" id="PF01467">
    <property type="entry name" value="CTP_transf_like"/>
    <property type="match status" value="1"/>
</dbReference>
<evidence type="ECO:0000313" key="12">
    <source>
        <dbReference type="EMBL" id="GED72403.1"/>
    </source>
</evidence>
<dbReference type="NCBIfam" id="TIGR00482">
    <property type="entry name" value="nicotinate (nicotinamide) nucleotide adenylyltransferase"/>
    <property type="match status" value="1"/>
</dbReference>
<dbReference type="GO" id="GO:0005524">
    <property type="term" value="F:ATP binding"/>
    <property type="evidence" value="ECO:0007669"/>
    <property type="project" value="UniProtKB-KW"/>
</dbReference>
<keyword evidence="8 10" id="KW-0520">NAD</keyword>
<dbReference type="InterPro" id="IPR004821">
    <property type="entry name" value="Cyt_trans-like"/>
</dbReference>
<evidence type="ECO:0000256" key="6">
    <source>
        <dbReference type="ARBA" id="ARBA00022741"/>
    </source>
</evidence>
<comment type="similarity">
    <text evidence="10">Belongs to the NadD family.</text>
</comment>
<dbReference type="NCBIfam" id="NF000840">
    <property type="entry name" value="PRK00071.1-3"/>
    <property type="match status" value="1"/>
</dbReference>